<evidence type="ECO:0000256" key="1">
    <source>
        <dbReference type="ARBA" id="ARBA00000966"/>
    </source>
</evidence>
<dbReference type="PROSITE" id="PS00659">
    <property type="entry name" value="GLYCOSYL_HYDROL_F5"/>
    <property type="match status" value="1"/>
</dbReference>
<dbReference type="InterPro" id="IPR018087">
    <property type="entry name" value="Glyco_hydro_5_CS"/>
</dbReference>
<dbReference type="GO" id="GO:0030245">
    <property type="term" value="P:cellulose catabolic process"/>
    <property type="evidence" value="ECO:0007669"/>
    <property type="project" value="UniProtKB-KW"/>
</dbReference>
<dbReference type="EC" id="3.2.1.4" evidence="2"/>
<keyword evidence="3 8" id="KW-0378">Hydrolase</keyword>
<evidence type="ECO:0000256" key="4">
    <source>
        <dbReference type="ARBA" id="ARBA00023001"/>
    </source>
</evidence>
<comment type="caution">
    <text evidence="10">The sequence shown here is derived from an EMBL/GenBank/DDBJ whole genome shotgun (WGS) entry which is preliminary data.</text>
</comment>
<keyword evidence="11" id="KW-1185">Reference proteome</keyword>
<feature type="domain" description="Glycoside hydrolase family 5" evidence="9">
    <location>
        <begin position="1"/>
        <end position="256"/>
    </location>
</feature>
<keyword evidence="5" id="KW-0119">Carbohydrate metabolism</keyword>
<dbReference type="EMBL" id="JADBEM010000001">
    <property type="protein sequence ID" value="MBE1610278.1"/>
    <property type="molecule type" value="Genomic_DNA"/>
</dbReference>
<evidence type="ECO:0000256" key="3">
    <source>
        <dbReference type="ARBA" id="ARBA00022801"/>
    </source>
</evidence>
<dbReference type="Gene3D" id="3.20.20.80">
    <property type="entry name" value="Glycosidases"/>
    <property type="match status" value="1"/>
</dbReference>
<organism evidence="10 11">
    <name type="scientific">Actinopolymorpha pittospori</name>
    <dbReference type="NCBI Taxonomy" id="648752"/>
    <lineage>
        <taxon>Bacteria</taxon>
        <taxon>Bacillati</taxon>
        <taxon>Actinomycetota</taxon>
        <taxon>Actinomycetes</taxon>
        <taxon>Propionibacteriales</taxon>
        <taxon>Actinopolymorphaceae</taxon>
        <taxon>Actinopolymorpha</taxon>
    </lineage>
</organism>
<dbReference type="PANTHER" id="PTHR35923:SF2">
    <property type="entry name" value="ENDOGLUCANASE"/>
    <property type="match status" value="1"/>
</dbReference>
<comment type="catalytic activity">
    <reaction evidence="1">
        <text>Endohydrolysis of (1-&gt;4)-beta-D-glucosidic linkages in cellulose, lichenin and cereal beta-D-glucans.</text>
        <dbReference type="EC" id="3.2.1.4"/>
    </reaction>
</comment>
<dbReference type="AlphaFoldDB" id="A0A927RNP4"/>
<evidence type="ECO:0000259" key="9">
    <source>
        <dbReference type="Pfam" id="PF00150"/>
    </source>
</evidence>
<dbReference type="Pfam" id="PF00150">
    <property type="entry name" value="Cellulase"/>
    <property type="match status" value="1"/>
</dbReference>
<comment type="similarity">
    <text evidence="8">Belongs to the glycosyl hydrolase 5 (cellulase A) family.</text>
</comment>
<evidence type="ECO:0000256" key="5">
    <source>
        <dbReference type="ARBA" id="ARBA00023277"/>
    </source>
</evidence>
<evidence type="ECO:0000256" key="2">
    <source>
        <dbReference type="ARBA" id="ARBA00012601"/>
    </source>
</evidence>
<dbReference type="SUPFAM" id="SSF51445">
    <property type="entry name" value="(Trans)glycosidases"/>
    <property type="match status" value="1"/>
</dbReference>
<dbReference type="InterPro" id="IPR001547">
    <property type="entry name" value="Glyco_hydro_5"/>
</dbReference>
<evidence type="ECO:0000256" key="7">
    <source>
        <dbReference type="ARBA" id="ARBA00023326"/>
    </source>
</evidence>
<dbReference type="GO" id="GO:0008810">
    <property type="term" value="F:cellulase activity"/>
    <property type="evidence" value="ECO:0007669"/>
    <property type="project" value="UniProtKB-EC"/>
</dbReference>
<dbReference type="PANTHER" id="PTHR35923">
    <property type="entry name" value="MAJOR EXTRACELLULAR ENDOGLUCANASE"/>
    <property type="match status" value="1"/>
</dbReference>
<proteinExistence type="inferred from homology"/>
<gene>
    <name evidence="10" type="ORF">HEB94_007126</name>
</gene>
<keyword evidence="4" id="KW-0136">Cellulose degradation</keyword>
<accession>A0A927RNP4</accession>
<evidence type="ECO:0000256" key="6">
    <source>
        <dbReference type="ARBA" id="ARBA00023295"/>
    </source>
</evidence>
<keyword evidence="6 8" id="KW-0326">Glycosidase</keyword>
<keyword evidence="7" id="KW-0624">Polysaccharide degradation</keyword>
<protein>
    <recommendedName>
        <fullName evidence="2">cellulase</fullName>
        <ecNumber evidence="2">3.2.1.4</ecNumber>
    </recommendedName>
</protein>
<reference evidence="10" key="1">
    <citation type="submission" date="2020-10" db="EMBL/GenBank/DDBJ databases">
        <title>Sequencing the genomes of 1000 actinobacteria strains.</title>
        <authorList>
            <person name="Klenk H.-P."/>
        </authorList>
    </citation>
    <scope>NUCLEOTIDE SEQUENCE</scope>
    <source>
        <strain evidence="10">DSM 45354</strain>
    </source>
</reference>
<evidence type="ECO:0000313" key="10">
    <source>
        <dbReference type="EMBL" id="MBE1610278.1"/>
    </source>
</evidence>
<dbReference type="InterPro" id="IPR017853">
    <property type="entry name" value="GH"/>
</dbReference>
<name>A0A927RNP4_9ACTN</name>
<dbReference type="Proteomes" id="UP000638648">
    <property type="component" value="Unassembled WGS sequence"/>
</dbReference>
<evidence type="ECO:0000313" key="11">
    <source>
        <dbReference type="Proteomes" id="UP000638648"/>
    </source>
</evidence>
<evidence type="ECO:0000256" key="8">
    <source>
        <dbReference type="RuleBase" id="RU361153"/>
    </source>
</evidence>
<sequence length="292" mass="30932">MKVILNHHADEGLAGNGNCLAQQANGLWFDSGPGTDGTDGCGNPGTVTQEVFRADWEQIALHYAGNTTVIGFDLHNEPLAYPGMSTWGDGSVTDIQAMYSTVGSALEAIDPGVLIICEGPQNYGGNFAGKPGITTPEGDLTAVASKPVTLTVNGHRVVDKVVYSVHEYPNEISGVDPDSGPAAVARFNGAWGYVVTKNLAPVWIGEAGSSMQNNPDDTNWATTLTDYVNGNDGALGGPTFARNQQGISTTWWRWGYRPGQGPDGTLDSDGSLKADQFAVYCDWQPIHLPSCR</sequence>